<dbReference type="SMART" id="SM00347">
    <property type="entry name" value="HTH_MARR"/>
    <property type="match status" value="1"/>
</dbReference>
<dbReference type="OrthoDB" id="3573114at2"/>
<proteinExistence type="predicted"/>
<dbReference type="PRINTS" id="PR00598">
    <property type="entry name" value="HTHMARR"/>
</dbReference>
<dbReference type="AlphaFoldDB" id="A0A0A0BPZ8"/>
<dbReference type="GO" id="GO:0003700">
    <property type="term" value="F:DNA-binding transcription factor activity"/>
    <property type="evidence" value="ECO:0007669"/>
    <property type="project" value="InterPro"/>
</dbReference>
<accession>A0A0A0BPZ8</accession>
<dbReference type="EMBL" id="AXCY01000066">
    <property type="protein sequence ID" value="KGM10031.1"/>
    <property type="molecule type" value="Genomic_DNA"/>
</dbReference>
<protein>
    <submittedName>
        <fullName evidence="2">MarR family transcriptional regulator</fullName>
    </submittedName>
</protein>
<dbReference type="InterPro" id="IPR036390">
    <property type="entry name" value="WH_DNA-bd_sf"/>
</dbReference>
<dbReference type="Proteomes" id="UP000029839">
    <property type="component" value="Unassembled WGS sequence"/>
</dbReference>
<dbReference type="Gene3D" id="1.10.10.10">
    <property type="entry name" value="Winged helix-like DNA-binding domain superfamily/Winged helix DNA-binding domain"/>
    <property type="match status" value="1"/>
</dbReference>
<evidence type="ECO:0000313" key="2">
    <source>
        <dbReference type="EMBL" id="KGM10031.1"/>
    </source>
</evidence>
<dbReference type="InterPro" id="IPR036388">
    <property type="entry name" value="WH-like_DNA-bd_sf"/>
</dbReference>
<dbReference type="PANTHER" id="PTHR33164:SF57">
    <property type="entry name" value="MARR-FAMILY TRANSCRIPTIONAL REGULATOR"/>
    <property type="match status" value="1"/>
</dbReference>
<gene>
    <name evidence="2" type="ORF">N868_17080</name>
</gene>
<dbReference type="SUPFAM" id="SSF46785">
    <property type="entry name" value="Winged helix' DNA-binding domain"/>
    <property type="match status" value="1"/>
</dbReference>
<dbReference type="InterPro" id="IPR000835">
    <property type="entry name" value="HTH_MarR-typ"/>
</dbReference>
<dbReference type="GO" id="GO:0006950">
    <property type="term" value="P:response to stress"/>
    <property type="evidence" value="ECO:0007669"/>
    <property type="project" value="TreeGrafter"/>
</dbReference>
<dbReference type="PROSITE" id="PS50995">
    <property type="entry name" value="HTH_MARR_2"/>
    <property type="match status" value="1"/>
</dbReference>
<comment type="caution">
    <text evidence="2">The sequence shown here is derived from an EMBL/GenBank/DDBJ whole genome shotgun (WGS) entry which is preliminary data.</text>
</comment>
<evidence type="ECO:0000313" key="3">
    <source>
        <dbReference type="Proteomes" id="UP000029839"/>
    </source>
</evidence>
<dbReference type="Pfam" id="PF12802">
    <property type="entry name" value="MarR_2"/>
    <property type="match status" value="1"/>
</dbReference>
<keyword evidence="3" id="KW-1185">Reference proteome</keyword>
<name>A0A0A0BPZ8_9CELL</name>
<dbReference type="RefSeq" id="WP_052426327.1">
    <property type="nucleotide sequence ID" value="NZ_AXCY01000066.1"/>
</dbReference>
<organism evidence="2 3">
    <name type="scientific">Cellulomonas carbonis T26</name>
    <dbReference type="NCBI Taxonomy" id="947969"/>
    <lineage>
        <taxon>Bacteria</taxon>
        <taxon>Bacillati</taxon>
        <taxon>Actinomycetota</taxon>
        <taxon>Actinomycetes</taxon>
        <taxon>Micrococcales</taxon>
        <taxon>Cellulomonadaceae</taxon>
        <taxon>Cellulomonas</taxon>
    </lineage>
</organism>
<dbReference type="PANTHER" id="PTHR33164">
    <property type="entry name" value="TRANSCRIPTIONAL REGULATOR, MARR FAMILY"/>
    <property type="match status" value="1"/>
</dbReference>
<reference evidence="2 3" key="2">
    <citation type="journal article" date="2015" name="Stand. Genomic Sci.">
        <title>Draft genome sequence of Cellulomonas carbonis T26(T) and comparative analysis of six Cellulomonas genomes.</title>
        <authorList>
            <person name="Zhuang W."/>
            <person name="Zhang S."/>
            <person name="Xia X."/>
            <person name="Wang G."/>
        </authorList>
    </citation>
    <scope>NUCLEOTIDE SEQUENCE [LARGE SCALE GENOMIC DNA]</scope>
    <source>
        <strain evidence="2 3">T26</strain>
    </source>
</reference>
<evidence type="ECO:0000259" key="1">
    <source>
        <dbReference type="PROSITE" id="PS50995"/>
    </source>
</evidence>
<reference evidence="2 3" key="1">
    <citation type="submission" date="2013-08" db="EMBL/GenBank/DDBJ databases">
        <title>Genome sequencing of Cellulomonas carbonis T26.</title>
        <authorList>
            <person name="Chen F."/>
            <person name="Li Y."/>
            <person name="Wang G."/>
        </authorList>
    </citation>
    <scope>NUCLEOTIDE SEQUENCE [LARGE SCALE GENOMIC DNA]</scope>
    <source>
        <strain evidence="2 3">T26</strain>
    </source>
</reference>
<sequence length="176" mass="18559">MSRRDDGTLPEWFDALDRALLDLRRFWTAPERIPDGAGGTAGGAALPDVELSTLLVVEVVRSRASSDHGDGPGAVVRDVGVRDVAEGLDVTPSTASRLVDRAVRAGVVAKEPGATDRRSTNLTLTPDGQRLAERARSFRAERLAGLLDGWPADDAATLARLLGRLAAAVRAEGRAG</sequence>
<feature type="domain" description="HTH marR-type" evidence="1">
    <location>
        <begin position="9"/>
        <end position="167"/>
    </location>
</feature>
<dbReference type="InterPro" id="IPR039422">
    <property type="entry name" value="MarR/SlyA-like"/>
</dbReference>